<organism evidence="2 3">
    <name type="scientific">Pendulispora brunnea</name>
    <dbReference type="NCBI Taxonomy" id="2905690"/>
    <lineage>
        <taxon>Bacteria</taxon>
        <taxon>Pseudomonadati</taxon>
        <taxon>Myxococcota</taxon>
        <taxon>Myxococcia</taxon>
        <taxon>Myxococcales</taxon>
        <taxon>Sorangiineae</taxon>
        <taxon>Pendulisporaceae</taxon>
        <taxon>Pendulispora</taxon>
    </lineage>
</organism>
<name>A0ABZ2K831_9BACT</name>
<keyword evidence="3" id="KW-1185">Reference proteome</keyword>
<gene>
    <name evidence="2" type="ORF">LZC95_39515</name>
</gene>
<keyword evidence="1" id="KW-0732">Signal</keyword>
<feature type="chain" id="PRO_5046213363" evidence="1">
    <location>
        <begin position="21"/>
        <end position="105"/>
    </location>
</feature>
<protein>
    <submittedName>
        <fullName evidence="2">Uncharacterized protein</fullName>
    </submittedName>
</protein>
<dbReference type="RefSeq" id="WP_394843128.1">
    <property type="nucleotide sequence ID" value="NZ_CP089982.1"/>
</dbReference>
<evidence type="ECO:0000313" key="2">
    <source>
        <dbReference type="EMBL" id="WXA92526.1"/>
    </source>
</evidence>
<dbReference type="Proteomes" id="UP001379533">
    <property type="component" value="Chromosome"/>
</dbReference>
<dbReference type="InterPro" id="IPR013431">
    <property type="entry name" value="Delta_60_rpt"/>
</dbReference>
<evidence type="ECO:0000313" key="3">
    <source>
        <dbReference type="Proteomes" id="UP001379533"/>
    </source>
</evidence>
<dbReference type="EMBL" id="CP089982">
    <property type="protein sequence ID" value="WXA92526.1"/>
    <property type="molecule type" value="Genomic_DNA"/>
</dbReference>
<proteinExistence type="predicted"/>
<feature type="signal peptide" evidence="1">
    <location>
        <begin position="1"/>
        <end position="20"/>
    </location>
</feature>
<sequence>MRNLAKLHSFFFIAGTIALAHTGHAHTDPSALDPTWGGTGKVTTDLEGTNQDDYATAVLPQPDGRVVVVGSVIRPPVETVGGVVRYDESGQLDTSFGNGGRIVLP</sequence>
<accession>A0ABZ2K831</accession>
<dbReference type="Gene3D" id="2.80.10.50">
    <property type="match status" value="1"/>
</dbReference>
<evidence type="ECO:0000256" key="1">
    <source>
        <dbReference type="SAM" id="SignalP"/>
    </source>
</evidence>
<reference evidence="2 3" key="1">
    <citation type="submission" date="2021-12" db="EMBL/GenBank/DDBJ databases">
        <title>Discovery of the Pendulisporaceae a myxobacterial family with distinct sporulation behavior and unique specialized metabolism.</title>
        <authorList>
            <person name="Garcia R."/>
            <person name="Popoff A."/>
            <person name="Bader C.D."/>
            <person name="Loehr J."/>
            <person name="Walesch S."/>
            <person name="Walt C."/>
            <person name="Boldt J."/>
            <person name="Bunk B."/>
            <person name="Haeckl F.J.F.P.J."/>
            <person name="Gunesch A.P."/>
            <person name="Birkelbach J."/>
            <person name="Nuebel U."/>
            <person name="Pietschmann T."/>
            <person name="Bach T."/>
            <person name="Mueller R."/>
        </authorList>
    </citation>
    <scope>NUCLEOTIDE SEQUENCE [LARGE SCALE GENOMIC DNA]</scope>
    <source>
        <strain evidence="2 3">MSr12523</strain>
    </source>
</reference>
<dbReference type="Pfam" id="PF17164">
    <property type="entry name" value="DUF5122"/>
    <property type="match status" value="1"/>
</dbReference>